<dbReference type="GO" id="GO:0043743">
    <property type="term" value="F:LPPG:FO 2-phospho-L-lactate transferase activity"/>
    <property type="evidence" value="ECO:0007669"/>
    <property type="project" value="InterPro"/>
</dbReference>
<dbReference type="RefSeq" id="WP_343048479.1">
    <property type="nucleotide sequence ID" value="NZ_JACCFW010000001.1"/>
</dbReference>
<keyword evidence="4" id="KW-1185">Reference proteome</keyword>
<comment type="function">
    <text evidence="2">Required for morphogenesis under gluconeogenic growth conditions.</text>
</comment>
<evidence type="ECO:0000313" key="3">
    <source>
        <dbReference type="EMBL" id="NYJ74774.1"/>
    </source>
</evidence>
<reference evidence="3 4" key="1">
    <citation type="submission" date="2020-07" db="EMBL/GenBank/DDBJ databases">
        <title>Sequencing the genomes of 1000 actinobacteria strains.</title>
        <authorList>
            <person name="Klenk H.-P."/>
        </authorList>
    </citation>
    <scope>NUCLEOTIDE SEQUENCE [LARGE SCALE GENOMIC DNA]</scope>
    <source>
        <strain evidence="3 4">DSM 29531</strain>
    </source>
</reference>
<dbReference type="GO" id="GO:0008360">
    <property type="term" value="P:regulation of cell shape"/>
    <property type="evidence" value="ECO:0007669"/>
    <property type="project" value="UniProtKB-UniRule"/>
</dbReference>
<dbReference type="SUPFAM" id="SSF142338">
    <property type="entry name" value="CofD-like"/>
    <property type="match status" value="1"/>
</dbReference>
<dbReference type="CDD" id="cd07187">
    <property type="entry name" value="YvcK_like"/>
    <property type="match status" value="1"/>
</dbReference>
<organism evidence="3 4">
    <name type="scientific">Allobranchiibius huperziae</name>
    <dbReference type="NCBI Taxonomy" id="1874116"/>
    <lineage>
        <taxon>Bacteria</taxon>
        <taxon>Bacillati</taxon>
        <taxon>Actinomycetota</taxon>
        <taxon>Actinomycetes</taxon>
        <taxon>Micrococcales</taxon>
        <taxon>Dermacoccaceae</taxon>
        <taxon>Allobranchiibius</taxon>
    </lineage>
</organism>
<sequence length="320" mass="33635">MTTPAAFARPAVAALGGGHGLAASLQALQLVTDKITAIVTVADDGGSSGRLRDEFDILPPGDLRMALAALCDTSEWGLQWRDALQHRFAGDGPLGGHALGNLIIASLWDLLGDPVAGLDLVGRLLGARGRVLPMAAEPLRIEASVLGADPDRPDEVVDVVGQVEVATARGRVLSVRLHPDPPAPCVPAVEAVEHADWVILGPGSWYSSVMPHLLVPDLCHALVQTKARKMLTLNMMRHDGETEGFAAADYLEVLTAHAPDLHLDVVLADVSVDGEEADLLTEAAGRLGARVVRAPVADTDTPGTHDPLRLAAAYRDVLDD</sequence>
<dbReference type="Proteomes" id="UP000571817">
    <property type="component" value="Unassembled WGS sequence"/>
</dbReference>
<dbReference type="AlphaFoldDB" id="A0A853DIA7"/>
<gene>
    <name evidence="3" type="ORF">HNR15_001737</name>
</gene>
<dbReference type="NCBIfam" id="TIGR01826">
    <property type="entry name" value="CofD_related"/>
    <property type="match status" value="1"/>
</dbReference>
<dbReference type="InterPro" id="IPR038136">
    <property type="entry name" value="CofD-like_dom_sf"/>
</dbReference>
<comment type="caution">
    <text evidence="3">The sequence shown here is derived from an EMBL/GenBank/DDBJ whole genome shotgun (WGS) entry which is preliminary data.</text>
</comment>
<evidence type="ECO:0000313" key="4">
    <source>
        <dbReference type="Proteomes" id="UP000571817"/>
    </source>
</evidence>
<comment type="similarity">
    <text evidence="2">Belongs to the gluconeogenesis factor family.</text>
</comment>
<dbReference type="PANTHER" id="PTHR30135">
    <property type="entry name" value="UNCHARACTERIZED PROTEIN YVCK-RELATED"/>
    <property type="match status" value="1"/>
</dbReference>
<proteinExistence type="inferred from homology"/>
<dbReference type="InterPro" id="IPR002882">
    <property type="entry name" value="CofD"/>
</dbReference>
<dbReference type="Gene3D" id="3.40.50.10680">
    <property type="entry name" value="CofD-like domains"/>
    <property type="match status" value="1"/>
</dbReference>
<name>A0A853DIA7_9MICO</name>
<comment type="subcellular location">
    <subcellularLocation>
        <location evidence="2">Cytoplasm</location>
    </subcellularLocation>
</comment>
<dbReference type="HAMAP" id="MF_00973">
    <property type="entry name" value="Gluconeogen_factor"/>
    <property type="match status" value="1"/>
</dbReference>
<protein>
    <recommendedName>
        <fullName evidence="2">Putative gluconeogenesis factor</fullName>
    </recommendedName>
</protein>
<evidence type="ECO:0000256" key="1">
    <source>
        <dbReference type="ARBA" id="ARBA00022490"/>
    </source>
</evidence>
<dbReference type="EMBL" id="JACCFW010000001">
    <property type="protein sequence ID" value="NYJ74774.1"/>
    <property type="molecule type" value="Genomic_DNA"/>
</dbReference>
<dbReference type="Pfam" id="PF01933">
    <property type="entry name" value="CofD"/>
    <property type="match status" value="1"/>
</dbReference>
<accession>A0A853DIA7</accession>
<keyword evidence="1 2" id="KW-0963">Cytoplasm</keyword>
<dbReference type="GO" id="GO:0005737">
    <property type="term" value="C:cytoplasm"/>
    <property type="evidence" value="ECO:0007669"/>
    <property type="project" value="UniProtKB-SubCell"/>
</dbReference>
<dbReference type="InterPro" id="IPR010119">
    <property type="entry name" value="Gluconeogen_factor"/>
</dbReference>
<evidence type="ECO:0000256" key="2">
    <source>
        <dbReference type="HAMAP-Rule" id="MF_00973"/>
    </source>
</evidence>
<dbReference type="PANTHER" id="PTHR30135:SF3">
    <property type="entry name" value="GLUCONEOGENESIS FACTOR-RELATED"/>
    <property type="match status" value="1"/>
</dbReference>